<dbReference type="Proteomes" id="UP000261380">
    <property type="component" value="Unplaced"/>
</dbReference>
<name>A0A3B5KX15_9TELE</name>
<dbReference type="AlphaFoldDB" id="A0A3B5KX15"/>
<proteinExistence type="predicted"/>
<evidence type="ECO:0000313" key="2">
    <source>
        <dbReference type="Proteomes" id="UP000261380"/>
    </source>
</evidence>
<sequence length="76" mass="8472">LDDSVLFFSIMPGLWLSCKCHPKLWKSRKHLLRTSVLVCGAFRCEGGRSFPVLTARLHGCPVTCHRPQKTSCATDA</sequence>
<protein>
    <submittedName>
        <fullName evidence="1">Uncharacterized protein</fullName>
    </submittedName>
</protein>
<reference evidence="1" key="1">
    <citation type="submission" date="2025-08" db="UniProtKB">
        <authorList>
            <consortium name="Ensembl"/>
        </authorList>
    </citation>
    <scope>IDENTIFICATION</scope>
</reference>
<evidence type="ECO:0000313" key="1">
    <source>
        <dbReference type="Ensembl" id="ENSXCOP00000002171.1"/>
    </source>
</evidence>
<keyword evidence="2" id="KW-1185">Reference proteome</keyword>
<dbReference type="Ensembl" id="ENSXCOT00000002202.1">
    <property type="protein sequence ID" value="ENSXCOP00000002171.1"/>
    <property type="gene ID" value="ENSXCOG00000001731.1"/>
</dbReference>
<organism evidence="1 2">
    <name type="scientific">Xiphophorus couchianus</name>
    <name type="common">Monterrey platyfish</name>
    <dbReference type="NCBI Taxonomy" id="32473"/>
    <lineage>
        <taxon>Eukaryota</taxon>
        <taxon>Metazoa</taxon>
        <taxon>Chordata</taxon>
        <taxon>Craniata</taxon>
        <taxon>Vertebrata</taxon>
        <taxon>Euteleostomi</taxon>
        <taxon>Actinopterygii</taxon>
        <taxon>Neopterygii</taxon>
        <taxon>Teleostei</taxon>
        <taxon>Neoteleostei</taxon>
        <taxon>Acanthomorphata</taxon>
        <taxon>Ovalentaria</taxon>
        <taxon>Atherinomorphae</taxon>
        <taxon>Cyprinodontiformes</taxon>
        <taxon>Poeciliidae</taxon>
        <taxon>Poeciliinae</taxon>
        <taxon>Xiphophorus</taxon>
    </lineage>
</organism>
<accession>A0A3B5KX15</accession>
<reference evidence="1" key="2">
    <citation type="submission" date="2025-09" db="UniProtKB">
        <authorList>
            <consortium name="Ensembl"/>
        </authorList>
    </citation>
    <scope>IDENTIFICATION</scope>
</reference>